<proteinExistence type="predicted"/>
<gene>
    <name evidence="1" type="ORF">Nepgr_005340</name>
</gene>
<name>A0AAD3S3E2_NEPGR</name>
<reference evidence="1" key="1">
    <citation type="submission" date="2023-05" db="EMBL/GenBank/DDBJ databases">
        <title>Nepenthes gracilis genome sequencing.</title>
        <authorList>
            <person name="Fukushima K."/>
        </authorList>
    </citation>
    <scope>NUCLEOTIDE SEQUENCE</scope>
    <source>
        <strain evidence="1">SING2019-196</strain>
    </source>
</reference>
<dbReference type="Proteomes" id="UP001279734">
    <property type="component" value="Unassembled WGS sequence"/>
</dbReference>
<comment type="caution">
    <text evidence="1">The sequence shown here is derived from an EMBL/GenBank/DDBJ whole genome shotgun (WGS) entry which is preliminary data.</text>
</comment>
<keyword evidence="2" id="KW-1185">Reference proteome</keyword>
<accession>A0AAD3S3E2</accession>
<protein>
    <submittedName>
        <fullName evidence="1">Uncharacterized protein</fullName>
    </submittedName>
</protein>
<sequence length="127" mass="14231">MGFPAGLGVERRSASLWAQVGVLYLELALLLREFLLLFDDALLVLSCCRVQQCWCSVPWFPWLLHGCAGSPKDNIGVPILKLVHALELMFLEMQFYRPLILWYPLWLISVEVGGCCRMGAVASLGGY</sequence>
<dbReference type="AlphaFoldDB" id="A0AAD3S3E2"/>
<organism evidence="1 2">
    <name type="scientific">Nepenthes gracilis</name>
    <name type="common">Slender pitcher plant</name>
    <dbReference type="NCBI Taxonomy" id="150966"/>
    <lineage>
        <taxon>Eukaryota</taxon>
        <taxon>Viridiplantae</taxon>
        <taxon>Streptophyta</taxon>
        <taxon>Embryophyta</taxon>
        <taxon>Tracheophyta</taxon>
        <taxon>Spermatophyta</taxon>
        <taxon>Magnoliopsida</taxon>
        <taxon>eudicotyledons</taxon>
        <taxon>Gunneridae</taxon>
        <taxon>Pentapetalae</taxon>
        <taxon>Caryophyllales</taxon>
        <taxon>Nepenthaceae</taxon>
        <taxon>Nepenthes</taxon>
    </lineage>
</organism>
<dbReference type="EMBL" id="BSYO01000004">
    <property type="protein sequence ID" value="GMH03501.1"/>
    <property type="molecule type" value="Genomic_DNA"/>
</dbReference>
<evidence type="ECO:0000313" key="2">
    <source>
        <dbReference type="Proteomes" id="UP001279734"/>
    </source>
</evidence>
<evidence type="ECO:0000313" key="1">
    <source>
        <dbReference type="EMBL" id="GMH03501.1"/>
    </source>
</evidence>